<gene>
    <name evidence="1" type="ORF">G4Y79_02045</name>
</gene>
<dbReference type="KEGG" id="pmet:G4Y79_02045"/>
<name>A0A7S8EAB6_9CHLR</name>
<reference evidence="1 2" key="1">
    <citation type="submission" date="2020-02" db="EMBL/GenBank/DDBJ databases">
        <authorList>
            <person name="Zheng R.K."/>
            <person name="Sun C.M."/>
        </authorList>
    </citation>
    <scope>NUCLEOTIDE SEQUENCE [LARGE SCALE GENOMIC DNA]</scope>
    <source>
        <strain evidence="2">rifampicinis</strain>
    </source>
</reference>
<keyword evidence="2" id="KW-1185">Reference proteome</keyword>
<dbReference type="RefSeq" id="WP_195171246.1">
    <property type="nucleotide sequence ID" value="NZ_CP062983.1"/>
</dbReference>
<dbReference type="EMBL" id="CP062983">
    <property type="protein sequence ID" value="QPC83179.1"/>
    <property type="molecule type" value="Genomic_DNA"/>
</dbReference>
<protein>
    <submittedName>
        <fullName evidence="1">Uncharacterized protein</fullName>
    </submittedName>
</protein>
<dbReference type="AlphaFoldDB" id="A0A7S8EAB6"/>
<accession>A0A7S8EAB6</accession>
<proteinExistence type="predicted"/>
<organism evidence="1 2">
    <name type="scientific">Phototrophicus methaneseepsis</name>
    <dbReference type="NCBI Taxonomy" id="2710758"/>
    <lineage>
        <taxon>Bacteria</taxon>
        <taxon>Bacillati</taxon>
        <taxon>Chloroflexota</taxon>
        <taxon>Candidatus Thermofontia</taxon>
        <taxon>Phototrophicales</taxon>
        <taxon>Phototrophicaceae</taxon>
        <taxon>Phototrophicus</taxon>
    </lineage>
</organism>
<sequence length="336" mass="38644">MTVTVNMPVIVTLDDRIRLMSAALAATTYPQAAQDHQRHLAHSHARNTQKYLQTRGYALHPAVKTMQTLLDAKAPLEAFYTLAMQLPWPGLQSGTLPSWVPQEWPEQLWDFYNKSELAAYWEENSLPWQDAMTQSKRIFSEVSFAAFLEPFTGGIAEQFVFMPNISYPANTDLGIRHENQLIAIVPPPQAWGDSPPWPYDDETQLISVYRSAIVQYGRLLMLAYLRANAEKLAEAQQKDLPISQELKKQYATWEEQFLMLFTKAAVAMYLEDYVDPLEAKAYMLIEKKAHSIALLPGTISVLRRYLQERGNRYETFIDFLPYFPTQLRVAKRMMTL</sequence>
<evidence type="ECO:0000313" key="2">
    <source>
        <dbReference type="Proteomes" id="UP000594468"/>
    </source>
</evidence>
<evidence type="ECO:0000313" key="1">
    <source>
        <dbReference type="EMBL" id="QPC83179.1"/>
    </source>
</evidence>
<dbReference type="Proteomes" id="UP000594468">
    <property type="component" value="Chromosome"/>
</dbReference>